<dbReference type="SUPFAM" id="SSF51419">
    <property type="entry name" value="PLP-binding barrel"/>
    <property type="match status" value="1"/>
</dbReference>
<dbReference type="InterPro" id="IPR000719">
    <property type="entry name" value="Prot_kinase_dom"/>
</dbReference>
<evidence type="ECO:0000256" key="2">
    <source>
        <dbReference type="ARBA" id="ARBA00022679"/>
    </source>
</evidence>
<dbReference type="CDD" id="cd06822">
    <property type="entry name" value="PLPDE_III_YBL036c_euk"/>
    <property type="match status" value="1"/>
</dbReference>
<evidence type="ECO:0000313" key="11">
    <source>
        <dbReference type="EMBL" id="GBF99795.1"/>
    </source>
</evidence>
<dbReference type="GO" id="GO:0030170">
    <property type="term" value="F:pyridoxal phosphate binding"/>
    <property type="evidence" value="ECO:0007669"/>
    <property type="project" value="UniProtKB-UniRule"/>
</dbReference>
<accession>A0A2V0PRA7</accession>
<keyword evidence="4" id="KW-0418">Kinase</keyword>
<feature type="region of interest" description="Disordered" evidence="9">
    <location>
        <begin position="961"/>
        <end position="1024"/>
    </location>
</feature>
<name>A0A2V0PRA7_9CHLO</name>
<dbReference type="InterPro" id="IPR011078">
    <property type="entry name" value="PyrdxlP_homeostasis"/>
</dbReference>
<dbReference type="HAMAP" id="MF_02087">
    <property type="entry name" value="PLP_homeostasis"/>
    <property type="match status" value="1"/>
</dbReference>
<dbReference type="PANTHER" id="PTHR10146:SF14">
    <property type="entry name" value="PYRIDOXAL PHOSPHATE HOMEOSTASIS PROTEIN"/>
    <property type="match status" value="1"/>
</dbReference>
<proteinExistence type="inferred from homology"/>
<comment type="caution">
    <text evidence="11">The sequence shown here is derived from an EMBL/GenBank/DDBJ whole genome shotgun (WGS) entry which is preliminary data.</text>
</comment>
<dbReference type="OrthoDB" id="10264196at2759"/>
<sequence>MAALLSRIHVHRVFAMSASSVAGAERGVAQALKEVADRVQLASSKAGRAKPARLVAVSKTKPTEAVKEAYDAGHRSFGENYVQELLDKAPQLPGDIQWHFIGHLQSNKVKALVEGVPNLAMVETVDSAKLADRLDRAVAASGRTTPLPIAVQVNTSGEESKYGVDPPAAAPLAGHIAKNCPHLKVAGLMTIGMPDYSSRPENFECLSACRDEVAAELGVPPGELELSMGMSGDYEAAIAMGSTNVRVGSTIFGARDYGKNSAAPPWIRACALCIALLAVGHGPQRVAAEGAPPPVGVVGGTEAGQPADGARSPAPDTAASAPAPPPPQPPPPPPAASPEQSPEKPGPEGQERQQQPEVQAPAPPPSPSPSPPPRPCAAAPAATSPLVAAAAGGRLPKPPRGVACPLTLHHESLAGGEGGGGSGGCTAFVLQNGFPSPLFSWQLVWEGGGSGGVVADGAEGAELISPGGGSSPTRIVSSGANSEIPGVGGTANFTAALRPAEGGGGWLRSNASGEAASSAGLEGLYVNGLWCARLPSSEQPAGNGSTSDAASNSGGGGSAGELAAGVVSYCCGMELGPGAPPELVAAANASSSSGGDAAAHRRVSALDGGQQQHRPEETPAPAFVNAAAAAAIGSRVLSALALAQQLAGAAKGGPVAAAAPSDAGASASGGSGSGGSSGNPLLASVGVTVSTVLGLALLGGGGWFALKKRRQRLQRAAQQLPSGVGASQPVAVAVVEAAGADAGRLRGLLSALASLLARSWRAAAAAIPARGPRRAGSSAGSSSHVGIRVDAPALLPPFAVGGAPSPRQPPDAADAAAAIARTRSMPLRPPPAAVTEELLRALLRSSSSPSALLQTAAAARHLSSATAAAAASSPPLPASPPGTAPHLTALAAATALRSVSSAPLHAARSGSSEAAAAGQPSGGGAFGAALLPTPLPGDALPPRRAHSLQLSSQALMMPTTAVTAGPRPPLLTPHGGSGLLGSGGAAASSLAGSRRSLLAPLPRPPPAPSGRGSEYVSGSSTSQDSWQQQLLADTSLLEEQPGWLSIDFAAEVALERRLGEGGFGVVWAARWRGEAVAVKLVPVMSLVAHHHHAAAAAAAAASAAAAAAAATAAAAAAGSAKAAGSAALGPTAGTAAAAAAAAAGTALQMVAFGGAGGGGGAPPDLGPRPSGDATAPAPPPTPAPAVPSPAAVVALSGHISASSVRAIRQEIRVLSGLRHPRIVQFLGACLAPPHICIFEELAHGGSLHARLYGPSRSSSGGGAALAALASAGSFPSGGGGPSRAGSSGAAAGGSAAGGPQLPPQQRRGRAGGPQPLALLDALRIASDVAEAMLYLHTATDSKGVVVHRDLKPQNVLLHEDGRAAVCDFGISKSFTATAASTTRLQPGTPAYMAPEQFEGRPVTDRVDVFAFGIIFAVGIQGERLPRPPSCPDGVWDLISACWAEAPEARPPFAAIIPWLAREIGCASGGGGGGAGGEQRTPGGSGPSIAAGAAPQSGSGAGEGVCAAGAAAAAAAADAVAEVTAAARGGSGLLAAAVEGRKRGARRVAGLPVARAGAECGSSLRSSDASGSGSGSGSADGGGGDGGGGRSGGSSVADVLATVGF</sequence>
<dbReference type="InParanoid" id="A0A2V0PRA7"/>
<reference evidence="11 12" key="1">
    <citation type="journal article" date="2018" name="Sci. Rep.">
        <title>Raphidocelis subcapitata (=Pseudokirchneriella subcapitata) provides an insight into genome evolution and environmental adaptations in the Sphaeropleales.</title>
        <authorList>
            <person name="Suzuki S."/>
            <person name="Yamaguchi H."/>
            <person name="Nakajima N."/>
            <person name="Kawachi M."/>
        </authorList>
    </citation>
    <scope>NUCLEOTIDE SEQUENCE [LARGE SCALE GENOMIC DNA]</scope>
    <source>
        <strain evidence="11 12">NIES-35</strain>
    </source>
</reference>
<keyword evidence="12" id="KW-1185">Reference proteome</keyword>
<feature type="region of interest" description="Disordered" evidence="9">
    <location>
        <begin position="1560"/>
        <end position="1604"/>
    </location>
</feature>
<dbReference type="SMART" id="SM00220">
    <property type="entry name" value="S_TKc"/>
    <property type="match status" value="1"/>
</dbReference>
<evidence type="ECO:0000256" key="9">
    <source>
        <dbReference type="SAM" id="MobiDB-lite"/>
    </source>
</evidence>
<dbReference type="EMBL" id="BDRX01000173">
    <property type="protein sequence ID" value="GBF99795.1"/>
    <property type="molecule type" value="Genomic_DNA"/>
</dbReference>
<evidence type="ECO:0000256" key="5">
    <source>
        <dbReference type="ARBA" id="ARBA00022840"/>
    </source>
</evidence>
<feature type="compositionally biased region" description="Low complexity" evidence="9">
    <location>
        <begin position="1560"/>
        <end position="1570"/>
    </location>
</feature>
<keyword evidence="6 7" id="KW-0663">Pyridoxal phosphate</keyword>
<dbReference type="FunFam" id="3.20.20.10:FF:000014">
    <property type="entry name" value="Pyridoxal phosphate homeostasis protein"/>
    <property type="match status" value="1"/>
</dbReference>
<keyword evidence="3 8" id="KW-0547">Nucleotide-binding</keyword>
<feature type="compositionally biased region" description="Low complexity" evidence="9">
    <location>
        <begin position="312"/>
        <end position="321"/>
    </location>
</feature>
<dbReference type="PANTHER" id="PTHR10146">
    <property type="entry name" value="PROLINE SYNTHETASE CO-TRANSCRIBED BACTERIAL HOMOLOG PROTEIN"/>
    <property type="match status" value="1"/>
</dbReference>
<dbReference type="InterPro" id="IPR029066">
    <property type="entry name" value="PLP-binding_barrel"/>
</dbReference>
<dbReference type="InterPro" id="IPR011009">
    <property type="entry name" value="Kinase-like_dom_sf"/>
</dbReference>
<gene>
    <name evidence="11" type="ORF">Rsub_12235</name>
</gene>
<keyword evidence="2" id="KW-0808">Transferase</keyword>
<feature type="region of interest" description="Disordered" evidence="9">
    <location>
        <begin position="291"/>
        <end position="381"/>
    </location>
</feature>
<feature type="region of interest" description="Disordered" evidence="9">
    <location>
        <begin position="1158"/>
        <end position="1185"/>
    </location>
</feature>
<keyword evidence="1" id="KW-0723">Serine/threonine-protein kinase</keyword>
<dbReference type="PROSITE" id="PS00107">
    <property type="entry name" value="PROTEIN_KINASE_ATP"/>
    <property type="match status" value="1"/>
</dbReference>
<evidence type="ECO:0000256" key="8">
    <source>
        <dbReference type="PROSITE-ProRule" id="PRU10141"/>
    </source>
</evidence>
<evidence type="ECO:0000259" key="10">
    <source>
        <dbReference type="PROSITE" id="PS50011"/>
    </source>
</evidence>
<dbReference type="STRING" id="307507.A0A2V0PRA7"/>
<evidence type="ECO:0000256" key="6">
    <source>
        <dbReference type="ARBA" id="ARBA00022898"/>
    </source>
</evidence>
<dbReference type="GO" id="GO:0005524">
    <property type="term" value="F:ATP binding"/>
    <property type="evidence" value="ECO:0007669"/>
    <property type="project" value="UniProtKB-UniRule"/>
</dbReference>
<feature type="compositionally biased region" description="Gly residues" evidence="9">
    <location>
        <begin position="1571"/>
        <end position="1591"/>
    </location>
</feature>
<dbReference type="InterPro" id="IPR017441">
    <property type="entry name" value="Protein_kinase_ATP_BS"/>
</dbReference>
<feature type="compositionally biased region" description="Pro residues" evidence="9">
    <location>
        <begin position="1176"/>
        <end position="1185"/>
    </location>
</feature>
<evidence type="ECO:0000256" key="1">
    <source>
        <dbReference type="ARBA" id="ARBA00022527"/>
    </source>
</evidence>
<feature type="compositionally biased region" description="Basic and acidic residues" evidence="9">
    <location>
        <begin position="341"/>
        <end position="351"/>
    </location>
</feature>
<organism evidence="11 12">
    <name type="scientific">Raphidocelis subcapitata</name>
    <dbReference type="NCBI Taxonomy" id="307507"/>
    <lineage>
        <taxon>Eukaryota</taxon>
        <taxon>Viridiplantae</taxon>
        <taxon>Chlorophyta</taxon>
        <taxon>core chlorophytes</taxon>
        <taxon>Chlorophyceae</taxon>
        <taxon>CS clade</taxon>
        <taxon>Sphaeropleales</taxon>
        <taxon>Selenastraceae</taxon>
        <taxon>Raphidocelis</taxon>
    </lineage>
</organism>
<feature type="compositionally biased region" description="Pro residues" evidence="9">
    <location>
        <begin position="322"/>
        <end position="336"/>
    </location>
</feature>
<dbReference type="Gene3D" id="1.10.510.10">
    <property type="entry name" value="Transferase(Phosphotransferase) domain 1"/>
    <property type="match status" value="1"/>
</dbReference>
<feature type="compositionally biased region" description="Low complexity" evidence="9">
    <location>
        <begin position="541"/>
        <end position="552"/>
    </location>
</feature>
<feature type="modified residue" description="N6-(pyridoxal phosphate)lysine" evidence="7">
    <location>
        <position position="59"/>
    </location>
</feature>
<feature type="domain" description="Protein kinase" evidence="10">
    <location>
        <begin position="1052"/>
        <end position="1459"/>
    </location>
</feature>
<dbReference type="GO" id="GO:0004674">
    <property type="term" value="F:protein serine/threonine kinase activity"/>
    <property type="evidence" value="ECO:0007669"/>
    <property type="project" value="UniProtKB-KW"/>
</dbReference>
<protein>
    <recommendedName>
        <fullName evidence="7">Pyridoxal phosphate homeostasis protein</fullName>
        <shortName evidence="7">PLP homeostasis protein</shortName>
    </recommendedName>
</protein>
<dbReference type="InterPro" id="IPR008271">
    <property type="entry name" value="Ser/Thr_kinase_AS"/>
</dbReference>
<dbReference type="PROSITE" id="PS50011">
    <property type="entry name" value="PROTEIN_KINASE_DOM"/>
    <property type="match status" value="1"/>
</dbReference>
<feature type="compositionally biased region" description="Low complexity" evidence="9">
    <location>
        <begin position="985"/>
        <end position="1000"/>
    </location>
</feature>
<feature type="compositionally biased region" description="Low complexity" evidence="9">
    <location>
        <begin position="1477"/>
        <end position="1495"/>
    </location>
</feature>
<feature type="region of interest" description="Disordered" evidence="9">
    <location>
        <begin position="658"/>
        <end position="677"/>
    </location>
</feature>
<evidence type="ECO:0000256" key="4">
    <source>
        <dbReference type="ARBA" id="ARBA00022777"/>
    </source>
</evidence>
<evidence type="ECO:0000256" key="7">
    <source>
        <dbReference type="HAMAP-Rule" id="MF_03225"/>
    </source>
</evidence>
<dbReference type="NCBIfam" id="TIGR00044">
    <property type="entry name" value="YggS family pyridoxal phosphate-dependent enzyme"/>
    <property type="match status" value="1"/>
</dbReference>
<feature type="region of interest" description="Disordered" evidence="9">
    <location>
        <begin position="1469"/>
        <end position="1495"/>
    </location>
</feature>
<feature type="compositionally biased region" description="Gly residues" evidence="9">
    <location>
        <begin position="667"/>
        <end position="677"/>
    </location>
</feature>
<feature type="region of interest" description="Disordered" evidence="9">
    <location>
        <begin position="586"/>
        <end position="617"/>
    </location>
</feature>
<dbReference type="PROSITE" id="PS00108">
    <property type="entry name" value="PROTEIN_KINASE_ST"/>
    <property type="match status" value="1"/>
</dbReference>
<comment type="function">
    <text evidence="7">Pyridoxal 5'-phosphate (PLP)-binding protein, which may be involved in intracellular homeostatic regulation of pyridoxal 5'-phosphate (PLP), the active form of vitamin B6.</text>
</comment>
<dbReference type="SUPFAM" id="SSF56112">
    <property type="entry name" value="Protein kinase-like (PK-like)"/>
    <property type="match status" value="1"/>
</dbReference>
<dbReference type="Pfam" id="PF07714">
    <property type="entry name" value="PK_Tyr_Ser-Thr"/>
    <property type="match status" value="2"/>
</dbReference>
<dbReference type="Gene3D" id="3.30.200.20">
    <property type="entry name" value="Phosphorylase Kinase, domain 1"/>
    <property type="match status" value="2"/>
</dbReference>
<dbReference type="PROSITE" id="PS01211">
    <property type="entry name" value="UPF0001"/>
    <property type="match status" value="1"/>
</dbReference>
<dbReference type="NCBIfam" id="TIGR01167">
    <property type="entry name" value="LPXTG_anchor"/>
    <property type="match status" value="1"/>
</dbReference>
<evidence type="ECO:0000313" key="12">
    <source>
        <dbReference type="Proteomes" id="UP000247498"/>
    </source>
</evidence>
<comment type="similarity">
    <text evidence="7">Belongs to the pyridoxal phosphate-binding protein YggS/PROSC family.</text>
</comment>
<dbReference type="Proteomes" id="UP000247498">
    <property type="component" value="Unassembled WGS sequence"/>
</dbReference>
<keyword evidence="5 8" id="KW-0067">ATP-binding</keyword>
<dbReference type="InterPro" id="IPR001245">
    <property type="entry name" value="Ser-Thr/Tyr_kinase_cat_dom"/>
</dbReference>
<feature type="compositionally biased region" description="Low complexity" evidence="9">
    <location>
        <begin position="586"/>
        <end position="597"/>
    </location>
</feature>
<feature type="compositionally biased region" description="Pro residues" evidence="9">
    <location>
        <begin position="361"/>
        <end position="375"/>
    </location>
</feature>
<evidence type="ECO:0000256" key="3">
    <source>
        <dbReference type="ARBA" id="ARBA00022741"/>
    </source>
</evidence>
<feature type="compositionally biased region" description="Gly residues" evidence="9">
    <location>
        <begin position="975"/>
        <end position="984"/>
    </location>
</feature>
<dbReference type="Gene3D" id="3.20.20.10">
    <property type="entry name" value="Alanine racemase"/>
    <property type="match status" value="1"/>
</dbReference>
<feature type="region of interest" description="Disordered" evidence="9">
    <location>
        <begin position="1276"/>
        <end position="1313"/>
    </location>
</feature>
<feature type="binding site" evidence="8">
    <location>
        <position position="1079"/>
    </location>
    <ligand>
        <name>ATP</name>
        <dbReference type="ChEBI" id="CHEBI:30616"/>
    </ligand>
</feature>
<feature type="region of interest" description="Disordered" evidence="9">
    <location>
        <begin position="537"/>
        <end position="557"/>
    </location>
</feature>